<comment type="function">
    <text evidence="5">Catalyzes the reversible reaction in which hydroxymethyl group from 5,10-methylenetetrahydrofolate is transferred onto alpha-ketoisovalerate to form ketopantoate.</text>
</comment>
<keyword evidence="3 5" id="KW-0566">Pantothenate biosynthesis</keyword>
<evidence type="ECO:0000256" key="4">
    <source>
        <dbReference type="ARBA" id="ARBA00022679"/>
    </source>
</evidence>
<dbReference type="InterPro" id="IPR015813">
    <property type="entry name" value="Pyrv/PenolPyrv_kinase-like_dom"/>
</dbReference>
<comment type="subcellular location">
    <subcellularLocation>
        <location evidence="5">Cytoplasm</location>
    </subcellularLocation>
</comment>
<dbReference type="HAMAP" id="MF_00156">
    <property type="entry name" value="PanB"/>
    <property type="match status" value="1"/>
</dbReference>
<organism evidence="6 7">
    <name type="scientific">Megasphaera massiliensis</name>
    <dbReference type="NCBI Taxonomy" id="1232428"/>
    <lineage>
        <taxon>Bacteria</taxon>
        <taxon>Bacillati</taxon>
        <taxon>Bacillota</taxon>
        <taxon>Negativicutes</taxon>
        <taxon>Veillonellales</taxon>
        <taxon>Veillonellaceae</taxon>
        <taxon>Megasphaera</taxon>
    </lineage>
</organism>
<comment type="pathway">
    <text evidence="5">Cofactor biosynthesis; (R)-pantothenate biosynthesis; (R)-pantoate from 3-methyl-2-oxobutanoate: step 1/2.</text>
</comment>
<comment type="cofactor">
    <cofactor evidence="5">
        <name>Mg(2+)</name>
        <dbReference type="ChEBI" id="CHEBI:18420"/>
    </cofactor>
    <text evidence="5">Binds 1 Mg(2+) ion per subunit.</text>
</comment>
<keyword evidence="5" id="KW-0479">Metal-binding</keyword>
<comment type="caution">
    <text evidence="6">The sequence shown here is derived from an EMBL/GenBank/DDBJ whole genome shotgun (WGS) entry which is preliminary data.</text>
</comment>
<comment type="similarity">
    <text evidence="1 5">Belongs to the PanB family.</text>
</comment>
<dbReference type="EMBL" id="JANGEW010000001">
    <property type="protein sequence ID" value="MCQ5341650.1"/>
    <property type="molecule type" value="Genomic_DNA"/>
</dbReference>
<dbReference type="InterPro" id="IPR040442">
    <property type="entry name" value="Pyrv_kinase-like_dom_sf"/>
</dbReference>
<accession>A0ABT1SPK1</accession>
<keyword evidence="7" id="KW-1185">Reference proteome</keyword>
<dbReference type="Proteomes" id="UP001206692">
    <property type="component" value="Unassembled WGS sequence"/>
</dbReference>
<dbReference type="PANTHER" id="PTHR20881">
    <property type="entry name" value="3-METHYL-2-OXOBUTANOATE HYDROXYMETHYLTRANSFERASE"/>
    <property type="match status" value="1"/>
</dbReference>
<dbReference type="PIRSF" id="PIRSF000388">
    <property type="entry name" value="Pantoate_hydroxy_MeTrfase"/>
    <property type="match status" value="1"/>
</dbReference>
<evidence type="ECO:0000313" key="6">
    <source>
        <dbReference type="EMBL" id="MCQ5341650.1"/>
    </source>
</evidence>
<gene>
    <name evidence="5 6" type="primary">panB</name>
    <name evidence="6" type="ORF">NE675_01175</name>
</gene>
<feature type="binding site" evidence="5">
    <location>
        <begin position="46"/>
        <end position="47"/>
    </location>
    <ligand>
        <name>3-methyl-2-oxobutanoate</name>
        <dbReference type="ChEBI" id="CHEBI:11851"/>
    </ligand>
</feature>
<dbReference type="PANTHER" id="PTHR20881:SF0">
    <property type="entry name" value="3-METHYL-2-OXOBUTANOATE HYDROXYMETHYLTRANSFERASE"/>
    <property type="match status" value="1"/>
</dbReference>
<dbReference type="GO" id="GO:0003864">
    <property type="term" value="F:3-methyl-2-oxobutanoate hydroxymethyltransferase activity"/>
    <property type="evidence" value="ECO:0007669"/>
    <property type="project" value="UniProtKB-EC"/>
</dbReference>
<dbReference type="Gene3D" id="3.20.20.60">
    <property type="entry name" value="Phosphoenolpyruvate-binding domains"/>
    <property type="match status" value="1"/>
</dbReference>
<dbReference type="Pfam" id="PF02548">
    <property type="entry name" value="Pantoate_transf"/>
    <property type="match status" value="1"/>
</dbReference>
<dbReference type="EC" id="2.1.2.11" evidence="5"/>
<evidence type="ECO:0000256" key="1">
    <source>
        <dbReference type="ARBA" id="ARBA00008676"/>
    </source>
</evidence>
<keyword evidence="5" id="KW-0460">Magnesium</keyword>
<reference evidence="6 7" key="1">
    <citation type="submission" date="2022-06" db="EMBL/GenBank/DDBJ databases">
        <title>Isolation of gut microbiota from human fecal samples.</title>
        <authorList>
            <person name="Pamer E.G."/>
            <person name="Barat B."/>
            <person name="Waligurski E."/>
            <person name="Medina S."/>
            <person name="Paddock L."/>
            <person name="Mostad J."/>
        </authorList>
    </citation>
    <scope>NUCLEOTIDE SEQUENCE [LARGE SCALE GENOMIC DNA]</scope>
    <source>
        <strain evidence="6 7">DFI.1.1</strain>
    </source>
</reference>
<feature type="binding site" evidence="5">
    <location>
        <position position="85"/>
    </location>
    <ligand>
        <name>3-methyl-2-oxobutanoate</name>
        <dbReference type="ChEBI" id="CHEBI:11851"/>
    </ligand>
</feature>
<evidence type="ECO:0000313" key="7">
    <source>
        <dbReference type="Proteomes" id="UP001206692"/>
    </source>
</evidence>
<proteinExistence type="inferred from homology"/>
<keyword evidence="5" id="KW-0963">Cytoplasm</keyword>
<keyword evidence="4 5" id="KW-0808">Transferase</keyword>
<feature type="binding site" evidence="5">
    <location>
        <position position="117"/>
    </location>
    <ligand>
        <name>Mg(2+)</name>
        <dbReference type="ChEBI" id="CHEBI:18420"/>
    </ligand>
</feature>
<dbReference type="SUPFAM" id="SSF51621">
    <property type="entry name" value="Phosphoenolpyruvate/pyruvate domain"/>
    <property type="match status" value="1"/>
</dbReference>
<dbReference type="RefSeq" id="WP_062412756.1">
    <property type="nucleotide sequence ID" value="NZ_JAJCIO010000001.1"/>
</dbReference>
<evidence type="ECO:0000256" key="2">
    <source>
        <dbReference type="ARBA" id="ARBA00011424"/>
    </source>
</evidence>
<feature type="binding site" evidence="5">
    <location>
        <position position="46"/>
    </location>
    <ligand>
        <name>Mg(2+)</name>
        <dbReference type="ChEBI" id="CHEBI:18420"/>
    </ligand>
</feature>
<dbReference type="InterPro" id="IPR003700">
    <property type="entry name" value="Pantoate_hydroxy_MeTrfase"/>
</dbReference>
<feature type="binding site" evidence="5">
    <location>
        <position position="115"/>
    </location>
    <ligand>
        <name>3-methyl-2-oxobutanoate</name>
        <dbReference type="ChEBI" id="CHEBI:11851"/>
    </ligand>
</feature>
<dbReference type="CDD" id="cd06557">
    <property type="entry name" value="KPHMT-like"/>
    <property type="match status" value="1"/>
</dbReference>
<dbReference type="NCBIfam" id="TIGR00222">
    <property type="entry name" value="panB"/>
    <property type="match status" value="1"/>
</dbReference>
<name>A0ABT1SPK1_9FIRM</name>
<comment type="subunit">
    <text evidence="2 5">Homodecamer; pentamer of dimers.</text>
</comment>
<sequence length="279" mass="29763">MNKKVTNLTIKKMKGEGTPISMITAYDYVMAQNVDEAGIDMILVGDSLGNVVMGHTSTLPVTMDDMVHHTAAVVRGTKRALVVADMPFMSYQESVCQALHNAGRLMKETGCDAVKLEGGASVCEAVKAMTTAGIPVVGHIGLTPQSVHQLGGYRVQGKNAETAKRLIQEALALEEAGAFAIVLECVPTDIAAEITKALKQAATIGIGAGNVCDGQVLVCTDLLGMSGGFRPKFVKTYANLHQTIVDAVSQYIKDVQDRSFPNEEYSFDVDPEVVKAMKE</sequence>
<evidence type="ECO:0000256" key="5">
    <source>
        <dbReference type="HAMAP-Rule" id="MF_00156"/>
    </source>
</evidence>
<comment type="catalytic activity">
    <reaction evidence="5">
        <text>(6R)-5,10-methylene-5,6,7,8-tetrahydrofolate + 3-methyl-2-oxobutanoate + H2O = 2-dehydropantoate + (6S)-5,6,7,8-tetrahydrofolate</text>
        <dbReference type="Rhea" id="RHEA:11824"/>
        <dbReference type="ChEBI" id="CHEBI:11561"/>
        <dbReference type="ChEBI" id="CHEBI:11851"/>
        <dbReference type="ChEBI" id="CHEBI:15377"/>
        <dbReference type="ChEBI" id="CHEBI:15636"/>
        <dbReference type="ChEBI" id="CHEBI:57453"/>
        <dbReference type="EC" id="2.1.2.11"/>
    </reaction>
</comment>
<dbReference type="NCBIfam" id="NF001452">
    <property type="entry name" value="PRK00311.1"/>
    <property type="match status" value="1"/>
</dbReference>
<protein>
    <recommendedName>
        <fullName evidence="5">3-methyl-2-oxobutanoate hydroxymethyltransferase</fullName>
        <ecNumber evidence="5">2.1.2.11</ecNumber>
    </recommendedName>
    <alternativeName>
        <fullName evidence="5">Ketopantoate hydroxymethyltransferase</fullName>
        <shortName evidence="5">KPHMT</shortName>
    </alternativeName>
</protein>
<evidence type="ECO:0000256" key="3">
    <source>
        <dbReference type="ARBA" id="ARBA00022655"/>
    </source>
</evidence>
<feature type="active site" description="Proton acceptor" evidence="5">
    <location>
        <position position="184"/>
    </location>
</feature>
<feature type="binding site" evidence="5">
    <location>
        <position position="85"/>
    </location>
    <ligand>
        <name>Mg(2+)</name>
        <dbReference type="ChEBI" id="CHEBI:18420"/>
    </ligand>
</feature>